<name>A0ABX0UZ81_9HYPH</name>
<keyword evidence="1" id="KW-1133">Transmembrane helix</keyword>
<dbReference type="RefSeq" id="WP_166949602.1">
    <property type="nucleotide sequence ID" value="NZ_JAASQI010000002.1"/>
</dbReference>
<proteinExistence type="predicted"/>
<dbReference type="Proteomes" id="UP001429580">
    <property type="component" value="Unassembled WGS sequence"/>
</dbReference>
<comment type="caution">
    <text evidence="2">The sequence shown here is derived from an EMBL/GenBank/DDBJ whole genome shotgun (WGS) entry which is preliminary data.</text>
</comment>
<evidence type="ECO:0000313" key="2">
    <source>
        <dbReference type="EMBL" id="NIJ57260.1"/>
    </source>
</evidence>
<reference evidence="2 3" key="1">
    <citation type="submission" date="2020-03" db="EMBL/GenBank/DDBJ databases">
        <title>Genomic Encyclopedia of Type Strains, Phase IV (KMG-IV): sequencing the most valuable type-strain genomes for metagenomic binning, comparative biology and taxonomic classification.</title>
        <authorList>
            <person name="Goeker M."/>
        </authorList>
    </citation>
    <scope>NUCLEOTIDE SEQUENCE [LARGE SCALE GENOMIC DNA]</scope>
    <source>
        <strain evidence="2 3">DSM 103870</strain>
    </source>
</reference>
<keyword evidence="3" id="KW-1185">Reference proteome</keyword>
<dbReference type="EMBL" id="JAASQI010000002">
    <property type="protein sequence ID" value="NIJ57260.1"/>
    <property type="molecule type" value="Genomic_DNA"/>
</dbReference>
<accession>A0ABX0UZ81</accession>
<gene>
    <name evidence="2" type="ORF">FHS82_001086</name>
</gene>
<organism evidence="2 3">
    <name type="scientific">Pseudochelatococcus lubricantis</name>
    <dbReference type="NCBI Taxonomy" id="1538102"/>
    <lineage>
        <taxon>Bacteria</taxon>
        <taxon>Pseudomonadati</taxon>
        <taxon>Pseudomonadota</taxon>
        <taxon>Alphaproteobacteria</taxon>
        <taxon>Hyphomicrobiales</taxon>
        <taxon>Chelatococcaceae</taxon>
        <taxon>Pseudochelatococcus</taxon>
    </lineage>
</organism>
<keyword evidence="1" id="KW-0472">Membrane</keyword>
<keyword evidence="1" id="KW-0812">Transmembrane</keyword>
<protein>
    <submittedName>
        <fullName evidence="2">Uncharacterized protein</fullName>
    </submittedName>
</protein>
<feature type="transmembrane region" description="Helical" evidence="1">
    <location>
        <begin position="121"/>
        <end position="139"/>
    </location>
</feature>
<evidence type="ECO:0000256" key="1">
    <source>
        <dbReference type="SAM" id="Phobius"/>
    </source>
</evidence>
<evidence type="ECO:0000313" key="3">
    <source>
        <dbReference type="Proteomes" id="UP001429580"/>
    </source>
</evidence>
<feature type="transmembrane region" description="Helical" evidence="1">
    <location>
        <begin position="41"/>
        <end position="62"/>
    </location>
</feature>
<sequence>MFILIPILLATLNRARGDDTWLTRLGLPGRALWYCGPLVGLVALLVQPWPVAVAWALAYLVWAVPAWGHLFGLGRYAPDREVDALSAALIEIAAGHVHVAFFLRHLLVVPGLALVSLASGSWWPVGAAIPAAALFVLAYEGAWRWAPRQPILVAELIVGALWGILILAA</sequence>
<feature type="transmembrane region" description="Helical" evidence="1">
    <location>
        <begin position="82"/>
        <end position="101"/>
    </location>
</feature>
<feature type="transmembrane region" description="Helical" evidence="1">
    <location>
        <begin position="151"/>
        <end position="168"/>
    </location>
</feature>